<dbReference type="Proteomes" id="UP000245383">
    <property type="component" value="Unassembled WGS sequence"/>
</dbReference>
<evidence type="ECO:0008006" key="4">
    <source>
        <dbReference type="Google" id="ProtNLM"/>
    </source>
</evidence>
<dbReference type="AlphaFoldDB" id="A0A2T9YQD4"/>
<sequence>MNYLEISDCPTQGLESEAQNKIKNRFPEHFFCVYFLKAFYHAYIVPIGAFGHLPILLSKLAVCTNTTPITVQFSRILLCFYLRKELAEAYYILSDSQKREAYDKTYTPGAPQSSSFPRPSAEKSASEKDRAANNIFGDVFESLLKPEVEKETTVWRNVGAVSGGALGFIMANLPGAVAGAFAGRSLGKIRDKKGKAVIHVFQELPYSDRIKILAAISAKLLLGQISN</sequence>
<evidence type="ECO:0000313" key="2">
    <source>
        <dbReference type="EMBL" id="PVU94563.1"/>
    </source>
</evidence>
<comment type="caution">
    <text evidence="2">The sequence shown here is derived from an EMBL/GenBank/DDBJ whole genome shotgun (WGS) entry which is preliminary data.</text>
</comment>
<keyword evidence="3" id="KW-1185">Reference proteome</keyword>
<proteinExistence type="predicted"/>
<protein>
    <recommendedName>
        <fullName evidence="4">J domain-containing protein</fullName>
    </recommendedName>
</protein>
<dbReference type="STRING" id="133385.A0A2T9YQD4"/>
<dbReference type="Gene3D" id="1.10.287.110">
    <property type="entry name" value="DnaJ domain"/>
    <property type="match status" value="1"/>
</dbReference>
<name>A0A2T9YQD4_9FUNG</name>
<dbReference type="OrthoDB" id="442087at2759"/>
<organism evidence="2 3">
    <name type="scientific">Smittium simulii</name>
    <dbReference type="NCBI Taxonomy" id="133385"/>
    <lineage>
        <taxon>Eukaryota</taxon>
        <taxon>Fungi</taxon>
        <taxon>Fungi incertae sedis</taxon>
        <taxon>Zoopagomycota</taxon>
        <taxon>Kickxellomycotina</taxon>
        <taxon>Harpellomycetes</taxon>
        <taxon>Harpellales</taxon>
        <taxon>Legeriomycetaceae</taxon>
        <taxon>Smittium</taxon>
    </lineage>
</organism>
<evidence type="ECO:0000313" key="3">
    <source>
        <dbReference type="Proteomes" id="UP000245383"/>
    </source>
</evidence>
<dbReference type="InterPro" id="IPR036869">
    <property type="entry name" value="J_dom_sf"/>
</dbReference>
<gene>
    <name evidence="2" type="ORF">BB561_002462</name>
</gene>
<reference evidence="2 3" key="1">
    <citation type="journal article" date="2018" name="MBio">
        <title>Comparative Genomics Reveals the Core Gene Toolbox for the Fungus-Insect Symbiosis.</title>
        <authorList>
            <person name="Wang Y."/>
            <person name="Stata M."/>
            <person name="Wang W."/>
            <person name="Stajich J.E."/>
            <person name="White M.M."/>
            <person name="Moncalvo J.M."/>
        </authorList>
    </citation>
    <scope>NUCLEOTIDE SEQUENCE [LARGE SCALE GENOMIC DNA]</scope>
    <source>
        <strain evidence="2 3">SWE-8-4</strain>
    </source>
</reference>
<dbReference type="EMBL" id="MBFR01000085">
    <property type="protein sequence ID" value="PVU94563.1"/>
    <property type="molecule type" value="Genomic_DNA"/>
</dbReference>
<evidence type="ECO:0000256" key="1">
    <source>
        <dbReference type="SAM" id="MobiDB-lite"/>
    </source>
</evidence>
<feature type="region of interest" description="Disordered" evidence="1">
    <location>
        <begin position="104"/>
        <end position="128"/>
    </location>
</feature>
<accession>A0A2T9YQD4</accession>
<dbReference type="SUPFAM" id="SSF46565">
    <property type="entry name" value="Chaperone J-domain"/>
    <property type="match status" value="1"/>
</dbReference>